<keyword evidence="9 12" id="KW-1133">Transmembrane helix</keyword>
<dbReference type="PRINTS" id="PR00161">
    <property type="entry name" value="NIHGNASECYTB"/>
</dbReference>
<name>A0AAC9XMP0_9GAMM</name>
<dbReference type="EMBL" id="CP022272">
    <property type="protein sequence ID" value="ASJ96157.1"/>
    <property type="molecule type" value="Genomic_DNA"/>
</dbReference>
<dbReference type="InterPro" id="IPR051542">
    <property type="entry name" value="Hydrogenase_cytochrome"/>
</dbReference>
<dbReference type="GO" id="GO:0009055">
    <property type="term" value="F:electron transfer activity"/>
    <property type="evidence" value="ECO:0007669"/>
    <property type="project" value="InterPro"/>
</dbReference>
<evidence type="ECO:0000256" key="9">
    <source>
        <dbReference type="ARBA" id="ARBA00022989"/>
    </source>
</evidence>
<dbReference type="InterPro" id="IPR016174">
    <property type="entry name" value="Di-haem_cyt_TM"/>
</dbReference>
<dbReference type="SUPFAM" id="SSF81342">
    <property type="entry name" value="Transmembrane di-heme cytochromes"/>
    <property type="match status" value="1"/>
</dbReference>
<evidence type="ECO:0000256" key="10">
    <source>
        <dbReference type="ARBA" id="ARBA00023004"/>
    </source>
</evidence>
<feature type="domain" description="Cytochrome b561 bacterial/Ni-hydrogenase" evidence="13">
    <location>
        <begin position="15"/>
        <end position="233"/>
    </location>
</feature>
<dbReference type="PANTHER" id="PTHR30485">
    <property type="entry name" value="NI/FE-HYDROGENASE 1 B-TYPE CYTOCHROME SUBUNIT"/>
    <property type="match status" value="1"/>
</dbReference>
<keyword evidence="6 12" id="KW-0812">Transmembrane</keyword>
<dbReference type="GO" id="GO:0005886">
    <property type="term" value="C:plasma membrane"/>
    <property type="evidence" value="ECO:0007669"/>
    <property type="project" value="UniProtKB-SubCell"/>
</dbReference>
<dbReference type="GO" id="GO:0022904">
    <property type="term" value="P:respiratory electron transport chain"/>
    <property type="evidence" value="ECO:0007669"/>
    <property type="project" value="InterPro"/>
</dbReference>
<evidence type="ECO:0000256" key="5">
    <source>
        <dbReference type="ARBA" id="ARBA00022617"/>
    </source>
</evidence>
<dbReference type="PANTHER" id="PTHR30485:SF2">
    <property type="entry name" value="BLL0597 PROTEIN"/>
    <property type="match status" value="1"/>
</dbReference>
<feature type="transmembrane region" description="Helical" evidence="12">
    <location>
        <begin position="123"/>
        <end position="141"/>
    </location>
</feature>
<accession>A0AAC9XMP0</accession>
<feature type="transmembrane region" description="Helical" evidence="12">
    <location>
        <begin position="21"/>
        <end position="43"/>
    </location>
</feature>
<evidence type="ECO:0000313" key="15">
    <source>
        <dbReference type="Proteomes" id="UP000198233"/>
    </source>
</evidence>
<evidence type="ECO:0000313" key="14">
    <source>
        <dbReference type="EMBL" id="ASJ96157.1"/>
    </source>
</evidence>
<dbReference type="Gene3D" id="1.20.950.20">
    <property type="entry name" value="Transmembrane di-heme cytochromes, Chain C"/>
    <property type="match status" value="1"/>
</dbReference>
<evidence type="ECO:0000256" key="1">
    <source>
        <dbReference type="ARBA" id="ARBA00004651"/>
    </source>
</evidence>
<gene>
    <name evidence="14" type="ORF">CFF01_05930</name>
</gene>
<organism evidence="14 15">
    <name type="scientific">Shewanella marisflavi</name>
    <dbReference type="NCBI Taxonomy" id="260364"/>
    <lineage>
        <taxon>Bacteria</taxon>
        <taxon>Pseudomonadati</taxon>
        <taxon>Pseudomonadota</taxon>
        <taxon>Gammaproteobacteria</taxon>
        <taxon>Alteromonadales</taxon>
        <taxon>Shewanellaceae</taxon>
        <taxon>Shewanella</taxon>
    </lineage>
</organism>
<comment type="subcellular location">
    <subcellularLocation>
        <location evidence="1">Cell membrane</location>
        <topology evidence="1">Multi-pass membrane protein</topology>
    </subcellularLocation>
</comment>
<dbReference type="Pfam" id="PF01292">
    <property type="entry name" value="Ni_hydr_CYTB"/>
    <property type="match status" value="1"/>
</dbReference>
<dbReference type="GO" id="GO:0020037">
    <property type="term" value="F:heme binding"/>
    <property type="evidence" value="ECO:0007669"/>
    <property type="project" value="TreeGrafter"/>
</dbReference>
<evidence type="ECO:0000256" key="2">
    <source>
        <dbReference type="ARBA" id="ARBA00008622"/>
    </source>
</evidence>
<sequence>MTQEIRAEQVKVYKVWDKPTRIFHWVNLALVMTMIFIGFVMLFKGEIGISGLEAKIGLKTLHVWVGYLFAVNLTIRLIWGVIGSKSARLSQCLPDLKGLAKYKAKLAKGQSPQYLGHNPMGRLAIFAMMLLLVTIMLTGLVRAGTDIYYPPLGGAISEYIAQPGVDGASIKPYDDTGVDAQKVAILKPFKSLAGEIHVYSVYLLILMIALHVAGVIVAELKHQPGLVSAMISGNKGLTKPAEDEEL</sequence>
<keyword evidence="8" id="KW-0249">Electron transport</keyword>
<dbReference type="RefSeq" id="WP_088904183.1">
    <property type="nucleotide sequence ID" value="NZ_CP022272.1"/>
</dbReference>
<evidence type="ECO:0000256" key="12">
    <source>
        <dbReference type="SAM" id="Phobius"/>
    </source>
</evidence>
<keyword evidence="5" id="KW-0349">Heme</keyword>
<feature type="transmembrane region" description="Helical" evidence="12">
    <location>
        <begin position="196"/>
        <end position="218"/>
    </location>
</feature>
<evidence type="ECO:0000256" key="11">
    <source>
        <dbReference type="ARBA" id="ARBA00023136"/>
    </source>
</evidence>
<feature type="transmembrane region" description="Helical" evidence="12">
    <location>
        <begin position="63"/>
        <end position="82"/>
    </location>
</feature>
<comment type="similarity">
    <text evidence="2">Belongs to the HupC/HyaC/HydC family.</text>
</comment>
<dbReference type="InterPro" id="IPR000516">
    <property type="entry name" value="Ni-dep_Hydgase_cyt-B"/>
</dbReference>
<dbReference type="Proteomes" id="UP000198233">
    <property type="component" value="Chromosome"/>
</dbReference>
<proteinExistence type="inferred from homology"/>
<dbReference type="InterPro" id="IPR011577">
    <property type="entry name" value="Cyt_b561_bac/Ni-Hgenase"/>
</dbReference>
<protein>
    <submittedName>
        <fullName evidence="14">Cytochrome B</fullName>
    </submittedName>
</protein>
<evidence type="ECO:0000256" key="8">
    <source>
        <dbReference type="ARBA" id="ARBA00022982"/>
    </source>
</evidence>
<evidence type="ECO:0000256" key="6">
    <source>
        <dbReference type="ARBA" id="ARBA00022692"/>
    </source>
</evidence>
<keyword evidence="7" id="KW-0479">Metal-binding</keyword>
<keyword evidence="11 12" id="KW-0472">Membrane</keyword>
<dbReference type="AlphaFoldDB" id="A0AAC9XMP0"/>
<evidence type="ECO:0000259" key="13">
    <source>
        <dbReference type="Pfam" id="PF01292"/>
    </source>
</evidence>
<dbReference type="KEGG" id="smav:CFF01_05930"/>
<evidence type="ECO:0000256" key="3">
    <source>
        <dbReference type="ARBA" id="ARBA00022448"/>
    </source>
</evidence>
<reference evidence="14 15" key="1">
    <citation type="submission" date="2017-06" db="EMBL/GenBank/DDBJ databases">
        <title>Complete genome sequence of Shewanella marisflavi EP1 associated with anaerobic 2,4-dinitrotoluene reduction and salt tolerance.</title>
        <authorList>
            <person name="Huang J."/>
        </authorList>
    </citation>
    <scope>NUCLEOTIDE SEQUENCE [LARGE SCALE GENOMIC DNA]</scope>
    <source>
        <strain evidence="14 15">EP1</strain>
    </source>
</reference>
<keyword evidence="3" id="KW-0813">Transport</keyword>
<evidence type="ECO:0000256" key="7">
    <source>
        <dbReference type="ARBA" id="ARBA00022723"/>
    </source>
</evidence>
<keyword evidence="4" id="KW-1003">Cell membrane</keyword>
<dbReference type="GO" id="GO:0005506">
    <property type="term" value="F:iron ion binding"/>
    <property type="evidence" value="ECO:0007669"/>
    <property type="project" value="InterPro"/>
</dbReference>
<keyword evidence="10" id="KW-0408">Iron</keyword>
<evidence type="ECO:0000256" key="4">
    <source>
        <dbReference type="ARBA" id="ARBA00022475"/>
    </source>
</evidence>